<gene>
    <name evidence="2" type="ORF">FJQ54_14210</name>
</gene>
<evidence type="ECO:0000313" key="3">
    <source>
        <dbReference type="Proteomes" id="UP000319897"/>
    </source>
</evidence>
<proteinExistence type="predicted"/>
<dbReference type="AlphaFoldDB" id="A0A501XFZ6"/>
<dbReference type="Proteomes" id="UP000319897">
    <property type="component" value="Unassembled WGS sequence"/>
</dbReference>
<organism evidence="2 3">
    <name type="scientific">Sandaracinobacter neustonicus</name>
    <dbReference type="NCBI Taxonomy" id="1715348"/>
    <lineage>
        <taxon>Bacteria</taxon>
        <taxon>Pseudomonadati</taxon>
        <taxon>Pseudomonadota</taxon>
        <taxon>Alphaproteobacteria</taxon>
        <taxon>Sphingomonadales</taxon>
        <taxon>Sphingosinicellaceae</taxon>
        <taxon>Sandaracinobacter</taxon>
    </lineage>
</organism>
<evidence type="ECO:0000313" key="2">
    <source>
        <dbReference type="EMBL" id="TPE59214.1"/>
    </source>
</evidence>
<reference evidence="2 3" key="1">
    <citation type="submission" date="2019-06" db="EMBL/GenBank/DDBJ databases">
        <authorList>
            <person name="Lee I."/>
            <person name="Jang G.I."/>
            <person name="Hwang C.Y."/>
        </authorList>
    </citation>
    <scope>NUCLEOTIDE SEQUENCE [LARGE SCALE GENOMIC DNA]</scope>
    <source>
        <strain evidence="2 3">PAMC 28131</strain>
    </source>
</reference>
<sequence>MADTPVLGPEKGLHPPNPTQNPWATARRRRGALQPFDAASATALAGEAPPSGIERRLSNRAQALWMRLRGERRLPSADGATALLAPPFAAQAMRVERSRGGLVTIREVGAELLRMQFAHEGTAMNMAASSANATLGVGERAVALALEAIAAGQPLHLDSDFDPDIGGPRPAILFRAVALPFAPEAGQGLTGVAVALISWRTLLSQAETDDLHRELGAAIAWLANNSR</sequence>
<protein>
    <submittedName>
        <fullName evidence="2">Uncharacterized protein</fullName>
    </submittedName>
</protein>
<feature type="region of interest" description="Disordered" evidence="1">
    <location>
        <begin position="1"/>
        <end position="23"/>
    </location>
</feature>
<name>A0A501XFZ6_9SPHN</name>
<dbReference type="EMBL" id="VFSU01000031">
    <property type="protein sequence ID" value="TPE59214.1"/>
    <property type="molecule type" value="Genomic_DNA"/>
</dbReference>
<keyword evidence="3" id="KW-1185">Reference proteome</keyword>
<comment type="caution">
    <text evidence="2">The sequence shown here is derived from an EMBL/GenBank/DDBJ whole genome shotgun (WGS) entry which is preliminary data.</text>
</comment>
<evidence type="ECO:0000256" key="1">
    <source>
        <dbReference type="SAM" id="MobiDB-lite"/>
    </source>
</evidence>
<accession>A0A501XFZ6</accession>
<dbReference type="RefSeq" id="WP_140929085.1">
    <property type="nucleotide sequence ID" value="NZ_VFSU01000031.1"/>
</dbReference>